<dbReference type="Gene3D" id="1.10.287.470">
    <property type="entry name" value="Helix hairpin bin"/>
    <property type="match status" value="1"/>
</dbReference>
<dbReference type="Proteomes" id="UP000559987">
    <property type="component" value="Unassembled WGS sequence"/>
</dbReference>
<organism evidence="3 4">
    <name type="scientific">Simiduia aestuariiviva</name>
    <dbReference type="NCBI Taxonomy" id="1510459"/>
    <lineage>
        <taxon>Bacteria</taxon>
        <taxon>Pseudomonadati</taxon>
        <taxon>Pseudomonadota</taxon>
        <taxon>Gammaproteobacteria</taxon>
        <taxon>Cellvibrionales</taxon>
        <taxon>Cellvibrionaceae</taxon>
        <taxon>Simiduia</taxon>
    </lineage>
</organism>
<sequence>MFKRVIRRYWVFAPVFMVAAALLLAAAWRSTGAQEAEGYLLTAASMRVVQQAHYGVERRFAGRVAARQDADVGFELGGRVAEMRVNDGDRVAQGDVLALLDTELLVTERAQLRAQLDDTQARQQLNRANIERHQSLQASGFASQQRLDELLTEQKTLTASADALRASLDNVASRLRKASLKAPYDGVVARRFADQGTVVAAGSPVIRLQEVAAMEAVVGVPVAFALQLSVGQSAGLQLRDQHFMGRVLTVGADVNPVTNTVTVRLLMPADARAFNGDIIQLIMSEQVATEGFWIPADAITDGVRGRWTVYALVQQDSAFRIQTRDVQIHHSRDDQVFVSGALNDGEQIVAAGVHRFAPGQQVVTSDAEPVAVPQIGLTSEAR</sequence>
<comment type="similarity">
    <text evidence="1">Belongs to the membrane fusion protein (MFP) (TC 8.A.1) family.</text>
</comment>
<evidence type="ECO:0000313" key="3">
    <source>
        <dbReference type="EMBL" id="MBB3169196.1"/>
    </source>
</evidence>
<dbReference type="Gene3D" id="2.40.420.20">
    <property type="match status" value="1"/>
</dbReference>
<keyword evidence="4" id="KW-1185">Reference proteome</keyword>
<name>A0A839UTB0_9GAMM</name>
<dbReference type="Gene3D" id="2.40.50.100">
    <property type="match status" value="1"/>
</dbReference>
<dbReference type="GO" id="GO:1990281">
    <property type="term" value="C:efflux pump complex"/>
    <property type="evidence" value="ECO:0007669"/>
    <property type="project" value="TreeGrafter"/>
</dbReference>
<dbReference type="SUPFAM" id="SSF111369">
    <property type="entry name" value="HlyD-like secretion proteins"/>
    <property type="match status" value="1"/>
</dbReference>
<accession>A0A839UTB0</accession>
<dbReference type="EMBL" id="JACHXZ010000003">
    <property type="protein sequence ID" value="MBB3169196.1"/>
    <property type="molecule type" value="Genomic_DNA"/>
</dbReference>
<protein>
    <submittedName>
        <fullName evidence="3">RND family efflux transporter MFP subunit</fullName>
    </submittedName>
</protein>
<dbReference type="InterPro" id="IPR006143">
    <property type="entry name" value="RND_pump_MFP"/>
</dbReference>
<evidence type="ECO:0000313" key="4">
    <source>
        <dbReference type="Proteomes" id="UP000559987"/>
    </source>
</evidence>
<dbReference type="Pfam" id="PF25973">
    <property type="entry name" value="BSH_CzcB"/>
    <property type="match status" value="1"/>
</dbReference>
<evidence type="ECO:0000256" key="1">
    <source>
        <dbReference type="ARBA" id="ARBA00009477"/>
    </source>
</evidence>
<dbReference type="PANTHER" id="PTHR30469:SF11">
    <property type="entry name" value="BLL4320 PROTEIN"/>
    <property type="match status" value="1"/>
</dbReference>
<dbReference type="AlphaFoldDB" id="A0A839UTB0"/>
<comment type="caution">
    <text evidence="3">The sequence shown here is derived from an EMBL/GenBank/DDBJ whole genome shotgun (WGS) entry which is preliminary data.</text>
</comment>
<proteinExistence type="inferred from homology"/>
<feature type="domain" description="CzcB-like barrel-sandwich hybrid" evidence="2">
    <location>
        <begin position="71"/>
        <end position="207"/>
    </location>
</feature>
<dbReference type="NCBIfam" id="TIGR01730">
    <property type="entry name" value="RND_mfp"/>
    <property type="match status" value="1"/>
</dbReference>
<evidence type="ECO:0000259" key="2">
    <source>
        <dbReference type="Pfam" id="PF25973"/>
    </source>
</evidence>
<dbReference type="GO" id="GO:0015562">
    <property type="term" value="F:efflux transmembrane transporter activity"/>
    <property type="evidence" value="ECO:0007669"/>
    <property type="project" value="TreeGrafter"/>
</dbReference>
<dbReference type="Gene3D" id="2.40.30.170">
    <property type="match status" value="1"/>
</dbReference>
<dbReference type="InterPro" id="IPR058647">
    <property type="entry name" value="BSH_CzcB-like"/>
</dbReference>
<dbReference type="RefSeq" id="WP_183910678.1">
    <property type="nucleotide sequence ID" value="NZ_JACHXZ010000003.1"/>
</dbReference>
<gene>
    <name evidence="3" type="ORF">FHS30_002404</name>
</gene>
<dbReference type="PANTHER" id="PTHR30469">
    <property type="entry name" value="MULTIDRUG RESISTANCE PROTEIN MDTA"/>
    <property type="match status" value="1"/>
</dbReference>
<reference evidence="3 4" key="1">
    <citation type="submission" date="2020-08" db="EMBL/GenBank/DDBJ databases">
        <title>Genomic Encyclopedia of Type Strains, Phase III (KMG-III): the genomes of soil and plant-associated and newly described type strains.</title>
        <authorList>
            <person name="Whitman W."/>
        </authorList>
    </citation>
    <scope>NUCLEOTIDE SEQUENCE [LARGE SCALE GENOMIC DNA]</scope>
    <source>
        <strain evidence="3 4">CECT 8571</strain>
    </source>
</reference>